<dbReference type="PROSITE" id="PS50110">
    <property type="entry name" value="RESPONSE_REGULATORY"/>
    <property type="match status" value="1"/>
</dbReference>
<feature type="compositionally biased region" description="Polar residues" evidence="10">
    <location>
        <begin position="448"/>
        <end position="483"/>
    </location>
</feature>
<organism evidence="13 14">
    <name type="scientific">Stylosanthes scabra</name>
    <dbReference type="NCBI Taxonomy" id="79078"/>
    <lineage>
        <taxon>Eukaryota</taxon>
        <taxon>Viridiplantae</taxon>
        <taxon>Streptophyta</taxon>
        <taxon>Embryophyta</taxon>
        <taxon>Tracheophyta</taxon>
        <taxon>Spermatophyta</taxon>
        <taxon>Magnoliopsida</taxon>
        <taxon>eudicotyledons</taxon>
        <taxon>Gunneridae</taxon>
        <taxon>Pentapetalae</taxon>
        <taxon>rosids</taxon>
        <taxon>fabids</taxon>
        <taxon>Fabales</taxon>
        <taxon>Fabaceae</taxon>
        <taxon>Papilionoideae</taxon>
        <taxon>50 kb inversion clade</taxon>
        <taxon>dalbergioids sensu lato</taxon>
        <taxon>Dalbergieae</taxon>
        <taxon>Pterocarpus clade</taxon>
        <taxon>Stylosanthes</taxon>
    </lineage>
</organism>
<keyword evidence="3" id="KW-0902">Two-component regulatory system</keyword>
<evidence type="ECO:0000256" key="5">
    <source>
        <dbReference type="ARBA" id="ARBA00023108"/>
    </source>
</evidence>
<evidence type="ECO:0008006" key="15">
    <source>
        <dbReference type="Google" id="ProtNLM"/>
    </source>
</evidence>
<comment type="subcellular location">
    <subcellularLocation>
        <location evidence="1 9">Nucleus</location>
    </subcellularLocation>
</comment>
<gene>
    <name evidence="13" type="ORF">PIB30_078458</name>
</gene>
<evidence type="ECO:0000256" key="2">
    <source>
        <dbReference type="ARBA" id="ARBA00010330"/>
    </source>
</evidence>
<comment type="caution">
    <text evidence="8">Lacks conserved residue(s) required for the propagation of feature annotation.</text>
</comment>
<proteinExistence type="inferred from homology"/>
<dbReference type="SMART" id="SM00448">
    <property type="entry name" value="REC"/>
    <property type="match status" value="1"/>
</dbReference>
<feature type="region of interest" description="Disordered" evidence="10">
    <location>
        <begin position="572"/>
        <end position="593"/>
    </location>
</feature>
<protein>
    <recommendedName>
        <fullName evidence="15">Two-component response regulator-like APRR5</fullName>
    </recommendedName>
</protein>
<evidence type="ECO:0000256" key="8">
    <source>
        <dbReference type="PROSITE-ProRule" id="PRU00169"/>
    </source>
</evidence>
<name>A0ABU6WP53_9FABA</name>
<evidence type="ECO:0000256" key="9">
    <source>
        <dbReference type="PROSITE-ProRule" id="PRU00357"/>
    </source>
</evidence>
<accession>A0ABU6WP53</accession>
<dbReference type="SUPFAM" id="SSF52172">
    <property type="entry name" value="CheY-like"/>
    <property type="match status" value="1"/>
</dbReference>
<dbReference type="Pfam" id="PF06203">
    <property type="entry name" value="CCT"/>
    <property type="match status" value="1"/>
</dbReference>
<comment type="caution">
    <text evidence="13">The sequence shown here is derived from an EMBL/GenBank/DDBJ whole genome shotgun (WGS) entry which is preliminary data.</text>
</comment>
<keyword evidence="5" id="KW-0090">Biological rhythms</keyword>
<dbReference type="PROSITE" id="PS51017">
    <property type="entry name" value="CCT"/>
    <property type="match status" value="1"/>
</dbReference>
<dbReference type="InterPro" id="IPR011006">
    <property type="entry name" value="CheY-like_superfamily"/>
</dbReference>
<dbReference type="Pfam" id="PF00072">
    <property type="entry name" value="Response_reg"/>
    <property type="match status" value="1"/>
</dbReference>
<keyword evidence="4" id="KW-0805">Transcription regulation</keyword>
<evidence type="ECO:0000259" key="12">
    <source>
        <dbReference type="PROSITE" id="PS51017"/>
    </source>
</evidence>
<reference evidence="13 14" key="1">
    <citation type="journal article" date="2023" name="Plants (Basel)">
        <title>Bridging the Gap: Combining Genomics and Transcriptomics Approaches to Understand Stylosanthes scabra, an Orphan Legume from the Brazilian Caatinga.</title>
        <authorList>
            <person name="Ferreira-Neto J.R.C."/>
            <person name="da Silva M.D."/>
            <person name="Binneck E."/>
            <person name="de Melo N.F."/>
            <person name="da Silva R.H."/>
            <person name="de Melo A.L.T.M."/>
            <person name="Pandolfi V."/>
            <person name="Bustamante F.O."/>
            <person name="Brasileiro-Vidal A.C."/>
            <person name="Benko-Iseppon A.M."/>
        </authorList>
    </citation>
    <scope>NUCLEOTIDE SEQUENCE [LARGE SCALE GENOMIC DNA]</scope>
    <source>
        <tissue evidence="13">Leaves</tissue>
    </source>
</reference>
<comment type="similarity">
    <text evidence="2">Belongs to the ARR-like family.</text>
</comment>
<dbReference type="Proteomes" id="UP001341840">
    <property type="component" value="Unassembled WGS sequence"/>
</dbReference>
<feature type="domain" description="CCT" evidence="12">
    <location>
        <begin position="645"/>
        <end position="687"/>
    </location>
</feature>
<keyword evidence="14" id="KW-1185">Reference proteome</keyword>
<evidence type="ECO:0000256" key="4">
    <source>
        <dbReference type="ARBA" id="ARBA00023015"/>
    </source>
</evidence>
<dbReference type="Gene3D" id="3.40.50.2300">
    <property type="match status" value="1"/>
</dbReference>
<feature type="domain" description="Response regulatory" evidence="11">
    <location>
        <begin position="66"/>
        <end position="184"/>
    </location>
</feature>
<feature type="compositionally biased region" description="Polar residues" evidence="10">
    <location>
        <begin position="584"/>
        <end position="593"/>
    </location>
</feature>
<feature type="region of interest" description="Disordered" evidence="10">
    <location>
        <begin position="298"/>
        <end position="319"/>
    </location>
</feature>
<evidence type="ECO:0000259" key="11">
    <source>
        <dbReference type="PROSITE" id="PS50110"/>
    </source>
</evidence>
<keyword evidence="7 9" id="KW-0539">Nucleus</keyword>
<evidence type="ECO:0000313" key="14">
    <source>
        <dbReference type="Proteomes" id="UP001341840"/>
    </source>
</evidence>
<dbReference type="PANTHER" id="PTHR43874:SF220">
    <property type="entry name" value="TWO-COMPONENT RESPONSE REGULATOR-LIKE APRR5"/>
    <property type="match status" value="1"/>
</dbReference>
<feature type="region of interest" description="Disordered" evidence="10">
    <location>
        <begin position="448"/>
        <end position="484"/>
    </location>
</feature>
<feature type="compositionally biased region" description="Polar residues" evidence="10">
    <location>
        <begin position="303"/>
        <end position="314"/>
    </location>
</feature>
<evidence type="ECO:0000256" key="1">
    <source>
        <dbReference type="ARBA" id="ARBA00004123"/>
    </source>
</evidence>
<dbReference type="PANTHER" id="PTHR43874">
    <property type="entry name" value="TWO-COMPONENT RESPONSE REGULATOR"/>
    <property type="match status" value="1"/>
</dbReference>
<evidence type="ECO:0000256" key="10">
    <source>
        <dbReference type="SAM" id="MobiDB-lite"/>
    </source>
</evidence>
<dbReference type="InterPro" id="IPR001789">
    <property type="entry name" value="Sig_transdc_resp-reg_receiver"/>
</dbReference>
<dbReference type="InterPro" id="IPR010402">
    <property type="entry name" value="CCT_domain"/>
</dbReference>
<dbReference type="EMBL" id="JASCZI010182327">
    <property type="protein sequence ID" value="MED6187654.1"/>
    <property type="molecule type" value="Genomic_DNA"/>
</dbReference>
<evidence type="ECO:0000256" key="7">
    <source>
        <dbReference type="ARBA" id="ARBA00023242"/>
    </source>
</evidence>
<dbReference type="CDD" id="cd17582">
    <property type="entry name" value="psREC_PRR"/>
    <property type="match status" value="1"/>
</dbReference>
<evidence type="ECO:0000256" key="3">
    <source>
        <dbReference type="ARBA" id="ARBA00023012"/>
    </source>
</evidence>
<evidence type="ECO:0000313" key="13">
    <source>
        <dbReference type="EMBL" id="MED6187654.1"/>
    </source>
</evidence>
<sequence>MGEVVVSERLVGTEEVEEEKQQMTTAVATATATVEEETTATEVKGGGGELKGLMRWEKFLPKMVLRVLLVEADDSTRQIIAALLRKCSYKVAAVPDGLKAWEILKGRPRNIDLILTEVDLPAISGYALLTLIMEHDICKNIPVIMMSAQDSVSTVYKCMLRGAADYLVKPLRKNELRNLWQHVWRRQSSTVAMNGPQDESVAQQKVEATAENNDASIHSSGDAACIQRNKELIEKGSDAQSSCTKPDLEAESGPVDNVQEFASLRCGESYPSGTMTQEVETSMRLGQISVMHESHAGGLPVASSKNGETSTTNGKDGDTKHFRSAAISGEAHDNHCVQISCSKEAIDLIGAFHNRPNCSLKAPTVNCTGKFDVIPQLDLSLRRSHPSNCENELAEERNTLMHSNASAFKRYTNRQFQASPAILNFSDQQRERRTNCEKSISYFATGCNSDSSTPSVQRNLVSPTTPQSKESEAATSHSQQQGHSLPIAVKGVRFNDLCTAYGSVLPPMFRTQSGPPSVPSPSSVMLLEPAFQVNAFYRSDVKDNSSEQVYESHGSGGKSAPNNIISRLEHKPEHAEDQRHISPATDQSGSGSFCNGNASHLNSMGYGSNCGSSNIVDQVPIVRAASEAKNEDIANNASSHRSIQREAALNKFRLKRKERCYEKKVRYESRKKLAEQRPRVKGQFVRQVQPDALAAEKDGKEYDI</sequence>
<evidence type="ECO:0000256" key="6">
    <source>
        <dbReference type="ARBA" id="ARBA00023163"/>
    </source>
</evidence>
<keyword evidence="6" id="KW-0804">Transcription</keyword>
<dbReference type="InterPro" id="IPR045279">
    <property type="entry name" value="ARR-like"/>
</dbReference>